<dbReference type="SUPFAM" id="SSF109604">
    <property type="entry name" value="HD-domain/PDEase-like"/>
    <property type="match status" value="1"/>
</dbReference>
<dbReference type="PIRSF" id="PIRSF035170">
    <property type="entry name" value="HD_phosphohydro"/>
    <property type="match status" value="1"/>
</dbReference>
<proteinExistence type="predicted"/>
<accession>A0A1U7IYF6</accession>
<evidence type="ECO:0000313" key="1">
    <source>
        <dbReference type="EMBL" id="OKH43787.1"/>
    </source>
</evidence>
<sequence>MNLSARWSVLWHQLNLPLPNPQVFGDLCDRYTESQRAYHTLQHLNECLGWFDRTCDLAENPAAVELALWFHDVIYDTHRADNEQQSADYAVQVVNSVGGGSWLQQSVHDMILATKHDATPSAVDMRLVVDIDLAILGAEMDRFAQYDAQIRQEYAWVPEPLFCQKRAEILQSLLNRPSIFATDFLRERLEPQAQRNLHRLLAVMKQSSS</sequence>
<evidence type="ECO:0000313" key="2">
    <source>
        <dbReference type="Proteomes" id="UP000185557"/>
    </source>
</evidence>
<dbReference type="PANTHER" id="PTHR21174">
    <property type="match status" value="1"/>
</dbReference>
<dbReference type="RefSeq" id="WP_073611022.1">
    <property type="nucleotide sequence ID" value="NZ_MRCG01000029.1"/>
</dbReference>
<dbReference type="Proteomes" id="UP000185557">
    <property type="component" value="Unassembled WGS sequence"/>
</dbReference>
<organism evidence="1 2">
    <name type="scientific">Phormidium tenue NIES-30</name>
    <dbReference type="NCBI Taxonomy" id="549789"/>
    <lineage>
        <taxon>Bacteria</taxon>
        <taxon>Bacillati</taxon>
        <taxon>Cyanobacteriota</taxon>
        <taxon>Cyanophyceae</taxon>
        <taxon>Oscillatoriophycideae</taxon>
        <taxon>Oscillatoriales</taxon>
        <taxon>Oscillatoriaceae</taxon>
        <taxon>Phormidium</taxon>
    </lineage>
</organism>
<dbReference type="InterPro" id="IPR009218">
    <property type="entry name" value="HD_phosphohydro"/>
</dbReference>
<dbReference type="EMBL" id="MRCG01000029">
    <property type="protein sequence ID" value="OKH43787.1"/>
    <property type="molecule type" value="Genomic_DNA"/>
</dbReference>
<comment type="caution">
    <text evidence="1">The sequence shown here is derived from an EMBL/GenBank/DDBJ whole genome shotgun (WGS) entry which is preliminary data.</text>
</comment>
<evidence type="ECO:0008006" key="3">
    <source>
        <dbReference type="Google" id="ProtNLM"/>
    </source>
</evidence>
<name>A0A1U7IYF6_9CYAN</name>
<protein>
    <recommendedName>
        <fullName evidence="3">N-methyl-D-aspartate receptor NMDAR2C subunit</fullName>
    </recommendedName>
</protein>
<keyword evidence="2" id="KW-1185">Reference proteome</keyword>
<dbReference type="AlphaFoldDB" id="A0A1U7IYF6"/>
<dbReference type="OrthoDB" id="9808993at2"/>
<gene>
    <name evidence="1" type="ORF">NIES30_24190</name>
</gene>
<dbReference type="PANTHER" id="PTHR21174:SF0">
    <property type="entry name" value="HD PHOSPHOHYDROLASE FAMILY PROTEIN-RELATED"/>
    <property type="match status" value="1"/>
</dbReference>
<reference evidence="1 2" key="1">
    <citation type="submission" date="2016-11" db="EMBL/GenBank/DDBJ databases">
        <title>Draft Genome Sequences of Nine Cyanobacterial Strains from Diverse Habitats.</title>
        <authorList>
            <person name="Zhu T."/>
            <person name="Hou S."/>
            <person name="Lu X."/>
            <person name="Hess W.R."/>
        </authorList>
    </citation>
    <scope>NUCLEOTIDE SEQUENCE [LARGE SCALE GENOMIC DNA]</scope>
    <source>
        <strain evidence="1 2">NIES-30</strain>
    </source>
</reference>
<dbReference type="STRING" id="549789.NIES30_24190"/>